<dbReference type="GO" id="GO:0015562">
    <property type="term" value="F:efflux transmembrane transporter activity"/>
    <property type="evidence" value="ECO:0007669"/>
    <property type="project" value="TreeGrafter"/>
</dbReference>
<dbReference type="SUPFAM" id="SSF111369">
    <property type="entry name" value="HlyD-like secretion proteins"/>
    <property type="match status" value="1"/>
</dbReference>
<dbReference type="EMBL" id="CP040442">
    <property type="protein sequence ID" value="QOW09713.1"/>
    <property type="molecule type" value="Genomic_DNA"/>
</dbReference>
<feature type="domain" description="Multidrug resistance protein MdtA-like alpha-helical hairpin" evidence="7">
    <location>
        <begin position="102"/>
        <end position="170"/>
    </location>
</feature>
<dbReference type="InterPro" id="IPR058636">
    <property type="entry name" value="Beta-barrel_YknX"/>
</dbReference>
<evidence type="ECO:0000256" key="3">
    <source>
        <dbReference type="ARBA" id="ARBA00022448"/>
    </source>
</evidence>
<evidence type="ECO:0000259" key="8">
    <source>
        <dbReference type="Pfam" id="PF25917"/>
    </source>
</evidence>
<keyword evidence="12" id="KW-1185">Reference proteome</keyword>
<comment type="similarity">
    <text evidence="2">Belongs to the membrane fusion protein (MFP) (TC 8.A.1) family.</text>
</comment>
<dbReference type="PANTHER" id="PTHR30469">
    <property type="entry name" value="MULTIDRUG RESISTANCE PROTEIN MDTA"/>
    <property type="match status" value="1"/>
</dbReference>
<evidence type="ECO:0000313" key="11">
    <source>
        <dbReference type="EMBL" id="QOW09713.1"/>
    </source>
</evidence>
<name>A0A7M2Y8Q5_9FLAO</name>
<proteinExistence type="inferred from homology"/>
<dbReference type="Gene3D" id="2.40.50.100">
    <property type="match status" value="1"/>
</dbReference>
<evidence type="ECO:0000256" key="4">
    <source>
        <dbReference type="SAM" id="Coils"/>
    </source>
</evidence>
<comment type="subcellular location">
    <subcellularLocation>
        <location evidence="1">Cell envelope</location>
    </subcellularLocation>
</comment>
<dbReference type="Pfam" id="PF25990">
    <property type="entry name" value="Beta-barrel_YknX"/>
    <property type="match status" value="1"/>
</dbReference>
<sequence>MTMKNKKWLIWAAAVLVLGIGLWYYFKKSEAVKIQLTTVKPEMGDITESITATGTIQPVDTVAVGTQVSGTLNKIYVDFNSQVKKGQLLATLEPSLLKDQALQIAGNLANAKSNLAYNQNNYNRQLQLYKVGAISKADLQVAENQNNAARSQIMSINAQLSAANKNLSYTRIYSPIDGTVLSRNVSEGQTVAASFSTPTLFSIAKDLTKMQVRASIDEADIGNVKAGQKVTFTVDAFPDLNFSGEVTEIRLHPTVSANVVNYITIINADNAELKLKPGMTANISVITSDISKVMKIPAQAVNFKPDSLVASNYTINSPYTASQKKQWTGQKSTANKEMPKGEAAVWVLATDQSISRKKIKTGTSNDTDLQVISGLSVNDNVITGYKTLTKKTTGASKSPFLPQRSSGKKPSGGGGGPR</sequence>
<dbReference type="Pfam" id="PF25917">
    <property type="entry name" value="BSH_RND"/>
    <property type="match status" value="1"/>
</dbReference>
<dbReference type="Gene3D" id="2.40.30.170">
    <property type="match status" value="1"/>
</dbReference>
<organism evidence="11 12">
    <name type="scientific">Kaistella flava</name>
    <name type="common">ex Peng et al. 2021</name>
    <dbReference type="NCBI Taxonomy" id="2038776"/>
    <lineage>
        <taxon>Bacteria</taxon>
        <taxon>Pseudomonadati</taxon>
        <taxon>Bacteroidota</taxon>
        <taxon>Flavobacteriia</taxon>
        <taxon>Flavobacteriales</taxon>
        <taxon>Weeksellaceae</taxon>
        <taxon>Chryseobacterium group</taxon>
        <taxon>Kaistella</taxon>
    </lineage>
</organism>
<reference evidence="11 12" key="1">
    <citation type="submission" date="2019-05" db="EMBL/GenBank/DDBJ databases">
        <title>Chryseobacterium sp. isolated from King George Island, maritime Antarctica.</title>
        <authorList>
            <person name="Peng X."/>
        </authorList>
    </citation>
    <scope>NUCLEOTIDE SEQUENCE [LARGE SCALE GENOMIC DNA]</scope>
    <source>
        <strain evidence="11 12">7-3A</strain>
    </source>
</reference>
<feature type="domain" description="Multidrug resistance protein MdtA-like barrel-sandwich hybrid" evidence="8">
    <location>
        <begin position="61"/>
        <end position="198"/>
    </location>
</feature>
<dbReference type="InterPro" id="IPR058624">
    <property type="entry name" value="MdtA-like_HH"/>
</dbReference>
<dbReference type="Pfam" id="PF25876">
    <property type="entry name" value="HH_MFP_RND"/>
    <property type="match status" value="1"/>
</dbReference>
<dbReference type="Pfam" id="PF25967">
    <property type="entry name" value="RND-MFP_C"/>
    <property type="match status" value="1"/>
</dbReference>
<evidence type="ECO:0000256" key="6">
    <source>
        <dbReference type="SAM" id="Phobius"/>
    </source>
</evidence>
<evidence type="ECO:0000259" key="10">
    <source>
        <dbReference type="Pfam" id="PF25990"/>
    </source>
</evidence>
<dbReference type="PANTHER" id="PTHR30469:SF33">
    <property type="entry name" value="SLR1207 PROTEIN"/>
    <property type="match status" value="1"/>
</dbReference>
<keyword evidence="6" id="KW-1133">Transmembrane helix</keyword>
<dbReference type="Proteomes" id="UP000594195">
    <property type="component" value="Chromosome"/>
</dbReference>
<keyword evidence="6" id="KW-0472">Membrane</keyword>
<feature type="transmembrane region" description="Helical" evidence="6">
    <location>
        <begin position="7"/>
        <end position="26"/>
    </location>
</feature>
<gene>
    <name evidence="11" type="ORF">Q73A0000_04705</name>
</gene>
<evidence type="ECO:0000256" key="1">
    <source>
        <dbReference type="ARBA" id="ARBA00004196"/>
    </source>
</evidence>
<dbReference type="InterPro" id="IPR058625">
    <property type="entry name" value="MdtA-like_BSH"/>
</dbReference>
<evidence type="ECO:0000313" key="12">
    <source>
        <dbReference type="Proteomes" id="UP000594195"/>
    </source>
</evidence>
<dbReference type="AlphaFoldDB" id="A0A7M2Y8Q5"/>
<feature type="domain" description="YknX-like beta-barrel" evidence="10">
    <location>
        <begin position="210"/>
        <end position="285"/>
    </location>
</feature>
<feature type="domain" description="Multidrug resistance protein MdtA-like C-terminal permuted SH3" evidence="9">
    <location>
        <begin position="339"/>
        <end position="384"/>
    </location>
</feature>
<dbReference type="InterPro" id="IPR058627">
    <property type="entry name" value="MdtA-like_C"/>
</dbReference>
<dbReference type="KEGG" id="kfa:Q73A0000_04705"/>
<feature type="region of interest" description="Disordered" evidence="5">
    <location>
        <begin position="392"/>
        <end position="418"/>
    </location>
</feature>
<dbReference type="Gene3D" id="6.20.50.140">
    <property type="match status" value="1"/>
</dbReference>
<dbReference type="NCBIfam" id="TIGR01730">
    <property type="entry name" value="RND_mfp"/>
    <property type="match status" value="1"/>
</dbReference>
<evidence type="ECO:0000256" key="2">
    <source>
        <dbReference type="ARBA" id="ARBA00009477"/>
    </source>
</evidence>
<dbReference type="InterPro" id="IPR006143">
    <property type="entry name" value="RND_pump_MFP"/>
</dbReference>
<dbReference type="GO" id="GO:1990281">
    <property type="term" value="C:efflux pump complex"/>
    <property type="evidence" value="ECO:0007669"/>
    <property type="project" value="TreeGrafter"/>
</dbReference>
<keyword evidence="3" id="KW-0813">Transport</keyword>
<evidence type="ECO:0000256" key="5">
    <source>
        <dbReference type="SAM" id="MobiDB-lite"/>
    </source>
</evidence>
<keyword evidence="6" id="KW-0812">Transmembrane</keyword>
<accession>A0A7M2Y8Q5</accession>
<keyword evidence="4" id="KW-0175">Coiled coil</keyword>
<evidence type="ECO:0000259" key="9">
    <source>
        <dbReference type="Pfam" id="PF25967"/>
    </source>
</evidence>
<protein>
    <submittedName>
        <fullName evidence="11">Efflux RND transporter periplasmic adaptor subunit</fullName>
    </submittedName>
</protein>
<dbReference type="Gene3D" id="1.10.287.470">
    <property type="entry name" value="Helix hairpin bin"/>
    <property type="match status" value="1"/>
</dbReference>
<feature type="coiled-coil region" evidence="4">
    <location>
        <begin position="139"/>
        <end position="166"/>
    </location>
</feature>
<evidence type="ECO:0000259" key="7">
    <source>
        <dbReference type="Pfam" id="PF25876"/>
    </source>
</evidence>